<organism evidence="1 2">
    <name type="scientific">Trifolium pratense</name>
    <name type="common">Red clover</name>
    <dbReference type="NCBI Taxonomy" id="57577"/>
    <lineage>
        <taxon>Eukaryota</taxon>
        <taxon>Viridiplantae</taxon>
        <taxon>Streptophyta</taxon>
        <taxon>Embryophyta</taxon>
        <taxon>Tracheophyta</taxon>
        <taxon>Spermatophyta</taxon>
        <taxon>Magnoliopsida</taxon>
        <taxon>eudicotyledons</taxon>
        <taxon>Gunneridae</taxon>
        <taxon>Pentapetalae</taxon>
        <taxon>rosids</taxon>
        <taxon>fabids</taxon>
        <taxon>Fabales</taxon>
        <taxon>Fabaceae</taxon>
        <taxon>Papilionoideae</taxon>
        <taxon>50 kb inversion clade</taxon>
        <taxon>NPAAA clade</taxon>
        <taxon>Hologalegina</taxon>
        <taxon>IRL clade</taxon>
        <taxon>Trifolieae</taxon>
        <taxon>Trifolium</taxon>
    </lineage>
</organism>
<reference evidence="1 2" key="2">
    <citation type="journal article" date="2017" name="Front. Plant Sci.">
        <title>Gene Classification and Mining of Molecular Markers Useful in Red Clover (Trifolium pratense) Breeding.</title>
        <authorList>
            <person name="Istvanek J."/>
            <person name="Dluhosova J."/>
            <person name="Dluhos P."/>
            <person name="Patkova L."/>
            <person name="Nedelnik J."/>
            <person name="Repkova J."/>
        </authorList>
    </citation>
    <scope>NUCLEOTIDE SEQUENCE [LARGE SCALE GENOMIC DNA]</scope>
    <source>
        <strain evidence="2">cv. Tatra</strain>
        <tissue evidence="1">Young leaves</tissue>
    </source>
</reference>
<dbReference type="Proteomes" id="UP000236291">
    <property type="component" value="Unassembled WGS sequence"/>
</dbReference>
<dbReference type="AlphaFoldDB" id="A0A2K3KCF4"/>
<sequence>SPLRVHTCAPCPSPLTLDDITMTTSVFDEAFSHLGPPEVDVADKSFNTPPELPKPYTTPYTYPKTFDPFESLANQFYCDLLRLSELRNKFLVFPTDVDAEVSALKAKLSDLLDV</sequence>
<reference evidence="1 2" key="1">
    <citation type="journal article" date="2014" name="Am. J. Bot.">
        <title>Genome assembly and annotation for red clover (Trifolium pratense; Fabaceae).</title>
        <authorList>
            <person name="Istvanek J."/>
            <person name="Jaros M."/>
            <person name="Krenek A."/>
            <person name="Repkova J."/>
        </authorList>
    </citation>
    <scope>NUCLEOTIDE SEQUENCE [LARGE SCALE GENOMIC DNA]</scope>
    <source>
        <strain evidence="2">cv. Tatra</strain>
        <tissue evidence="1">Young leaves</tissue>
    </source>
</reference>
<proteinExistence type="predicted"/>
<protein>
    <submittedName>
        <fullName evidence="1">Uncharacterized protein</fullName>
    </submittedName>
</protein>
<evidence type="ECO:0000313" key="2">
    <source>
        <dbReference type="Proteomes" id="UP000236291"/>
    </source>
</evidence>
<name>A0A2K3KCF4_TRIPR</name>
<gene>
    <name evidence="1" type="ORF">L195_g061884</name>
</gene>
<feature type="non-terminal residue" evidence="1">
    <location>
        <position position="1"/>
    </location>
</feature>
<comment type="caution">
    <text evidence="1">The sequence shown here is derived from an EMBL/GenBank/DDBJ whole genome shotgun (WGS) entry which is preliminary data.</text>
</comment>
<evidence type="ECO:0000313" key="1">
    <source>
        <dbReference type="EMBL" id="PNX63964.1"/>
    </source>
</evidence>
<dbReference type="EMBL" id="ASHM01160390">
    <property type="protein sequence ID" value="PNX63964.1"/>
    <property type="molecule type" value="Genomic_DNA"/>
</dbReference>
<accession>A0A2K3KCF4</accession>
<feature type="non-terminal residue" evidence="1">
    <location>
        <position position="114"/>
    </location>
</feature>